<gene>
    <name evidence="2" type="ORF">C6Y53_02040</name>
</gene>
<evidence type="ECO:0000313" key="3">
    <source>
        <dbReference type="Proteomes" id="UP000237655"/>
    </source>
</evidence>
<name>A0A2S0ML37_9RHOB</name>
<dbReference type="RefSeq" id="WP_106470913.1">
    <property type="nucleotide sequence ID" value="NZ_CP027665.1"/>
</dbReference>
<accession>A0A2S0ML37</accession>
<proteinExistence type="predicted"/>
<evidence type="ECO:0008006" key="4">
    <source>
        <dbReference type="Google" id="ProtNLM"/>
    </source>
</evidence>
<dbReference type="EMBL" id="CP027665">
    <property type="protein sequence ID" value="AVO36598.1"/>
    <property type="molecule type" value="Genomic_DNA"/>
</dbReference>
<feature type="signal peptide" evidence="1">
    <location>
        <begin position="1"/>
        <end position="17"/>
    </location>
</feature>
<organism evidence="2 3">
    <name type="scientific">Pukyongiella litopenaei</name>
    <dbReference type="NCBI Taxonomy" id="2605946"/>
    <lineage>
        <taxon>Bacteria</taxon>
        <taxon>Pseudomonadati</taxon>
        <taxon>Pseudomonadota</taxon>
        <taxon>Alphaproteobacteria</taxon>
        <taxon>Rhodobacterales</taxon>
        <taxon>Paracoccaceae</taxon>
        <taxon>Pukyongiella</taxon>
    </lineage>
</organism>
<sequence length="112" mass="11831">MKFVFLAVPALMVAACAPQPPSTPAESEARRAAAFEYTANRCVQQAGGFSDSIAIQKEATARYAKARALGATEQQIAEQRQIVKNAAAGAEFWVGKDDACEDLVANVARVAS</sequence>
<evidence type="ECO:0000256" key="1">
    <source>
        <dbReference type="SAM" id="SignalP"/>
    </source>
</evidence>
<dbReference type="Proteomes" id="UP000237655">
    <property type="component" value="Chromosome"/>
</dbReference>
<keyword evidence="1" id="KW-0732">Signal</keyword>
<feature type="chain" id="PRO_5015508856" description="Lipoprotein" evidence="1">
    <location>
        <begin position="18"/>
        <end position="112"/>
    </location>
</feature>
<evidence type="ECO:0000313" key="2">
    <source>
        <dbReference type="EMBL" id="AVO36598.1"/>
    </source>
</evidence>
<dbReference type="AlphaFoldDB" id="A0A2S0ML37"/>
<keyword evidence="3" id="KW-1185">Reference proteome</keyword>
<reference evidence="3" key="1">
    <citation type="submission" date="2018-03" db="EMBL/GenBank/DDBJ databases">
        <title>Genomic analysis of the strain SH-1 isolated from shrimp intestine.</title>
        <authorList>
            <person name="Kim Y.-S."/>
            <person name="Kim S.-E."/>
            <person name="Kim K.-H."/>
        </authorList>
    </citation>
    <scope>NUCLEOTIDE SEQUENCE [LARGE SCALE GENOMIC DNA]</scope>
    <source>
        <strain evidence="3">SH-1</strain>
    </source>
</reference>
<dbReference type="KEGG" id="thas:C6Y53_02040"/>
<protein>
    <recommendedName>
        <fullName evidence="4">Lipoprotein</fullName>
    </recommendedName>
</protein>
<dbReference type="PROSITE" id="PS51257">
    <property type="entry name" value="PROKAR_LIPOPROTEIN"/>
    <property type="match status" value="1"/>
</dbReference>